<evidence type="ECO:0000313" key="2">
    <source>
        <dbReference type="EMBL" id="TMS39807.1"/>
    </source>
</evidence>
<dbReference type="EMBL" id="CM016762">
    <property type="protein sequence ID" value="TMS39807.1"/>
    <property type="molecule type" value="Genomic_DNA"/>
</dbReference>
<feature type="compositionally biased region" description="Basic and acidic residues" evidence="1">
    <location>
        <begin position="190"/>
        <end position="202"/>
    </location>
</feature>
<dbReference type="Proteomes" id="UP000298663">
    <property type="component" value="Chromosome X"/>
</dbReference>
<feature type="region of interest" description="Disordered" evidence="1">
    <location>
        <begin position="126"/>
        <end position="202"/>
    </location>
</feature>
<name>A0A4U8V7S6_STECR</name>
<feature type="compositionally biased region" description="Acidic residues" evidence="1">
    <location>
        <begin position="132"/>
        <end position="156"/>
    </location>
</feature>
<proteinExistence type="predicted"/>
<evidence type="ECO:0000256" key="1">
    <source>
        <dbReference type="SAM" id="MobiDB-lite"/>
    </source>
</evidence>
<protein>
    <submittedName>
        <fullName evidence="2">Uncharacterized protein</fullName>
    </submittedName>
</protein>
<reference evidence="2 3" key="1">
    <citation type="journal article" date="2015" name="Genome Biol.">
        <title>Comparative genomics of Steinernema reveals deeply conserved gene regulatory networks.</title>
        <authorList>
            <person name="Dillman A.R."/>
            <person name="Macchietto M."/>
            <person name="Porter C.F."/>
            <person name="Rogers A."/>
            <person name="Williams B."/>
            <person name="Antoshechkin I."/>
            <person name="Lee M.M."/>
            <person name="Goodwin Z."/>
            <person name="Lu X."/>
            <person name="Lewis E.E."/>
            <person name="Goodrich-Blair H."/>
            <person name="Stock S.P."/>
            <person name="Adams B.J."/>
            <person name="Sternberg P.W."/>
            <person name="Mortazavi A."/>
        </authorList>
    </citation>
    <scope>NUCLEOTIDE SEQUENCE [LARGE SCALE GENOMIC DNA]</scope>
    <source>
        <strain evidence="2 3">ALL</strain>
    </source>
</reference>
<accession>A0A4U8V7S6</accession>
<evidence type="ECO:0000313" key="3">
    <source>
        <dbReference type="Proteomes" id="UP000298663"/>
    </source>
</evidence>
<reference evidence="2 3" key="2">
    <citation type="journal article" date="2019" name="G3 (Bethesda)">
        <title>Hybrid Assembly of the Genome of the Entomopathogenic Nematode Steinernema carpocapsae Identifies the X-Chromosome.</title>
        <authorList>
            <person name="Serra L."/>
            <person name="Macchietto M."/>
            <person name="Macias-Munoz A."/>
            <person name="McGill C.J."/>
            <person name="Rodriguez I.M."/>
            <person name="Rodriguez B."/>
            <person name="Murad R."/>
            <person name="Mortazavi A."/>
        </authorList>
    </citation>
    <scope>NUCLEOTIDE SEQUENCE [LARGE SCALE GENOMIC DNA]</scope>
    <source>
        <strain evidence="2 3">ALL</strain>
    </source>
</reference>
<keyword evidence="3" id="KW-1185">Reference proteome</keyword>
<sequence length="202" mass="23124">MFCQLCHDPIYDMPVEDYFNRLFCRDCRELRESAKQMAAEMALKSLEGETFKEITWDVKVYHEFRMESEKSFNDKAFALVEATLTPCQPTPETHSYTMSLMNSFVAPVTICRYAEYETEFVVRRRENYNEPDGGDDVASESDETDSDMSSDEEQIDSSDSGVSRGSLEDAFRELQLAIESDGSSESSELSDYKSDEDKSVDQ</sequence>
<organism evidence="2 3">
    <name type="scientific">Steinernema carpocapsae</name>
    <name type="common">Entomopathogenic nematode</name>
    <dbReference type="NCBI Taxonomy" id="34508"/>
    <lineage>
        <taxon>Eukaryota</taxon>
        <taxon>Metazoa</taxon>
        <taxon>Ecdysozoa</taxon>
        <taxon>Nematoda</taxon>
        <taxon>Chromadorea</taxon>
        <taxon>Rhabditida</taxon>
        <taxon>Tylenchina</taxon>
        <taxon>Panagrolaimomorpha</taxon>
        <taxon>Strongyloidoidea</taxon>
        <taxon>Steinernematidae</taxon>
        <taxon>Steinernema</taxon>
    </lineage>
</organism>
<feature type="compositionally biased region" description="Low complexity" evidence="1">
    <location>
        <begin position="179"/>
        <end position="189"/>
    </location>
</feature>
<dbReference type="AlphaFoldDB" id="A0A4U8V7S6"/>
<gene>
    <name evidence="2" type="ORF">L596_006280</name>
</gene>